<comment type="caution">
    <text evidence="1">The sequence shown here is derived from an EMBL/GenBank/DDBJ whole genome shotgun (WGS) entry which is preliminary data.</text>
</comment>
<protein>
    <submittedName>
        <fullName evidence="1">Uncharacterized protein</fullName>
    </submittedName>
</protein>
<dbReference type="AlphaFoldDB" id="A0A834N3T2"/>
<reference evidence="1" key="1">
    <citation type="journal article" date="2020" name="G3 (Bethesda)">
        <title>High-Quality Assemblies for Three Invasive Social Wasps from the &lt;i&gt;Vespula&lt;/i&gt; Genus.</title>
        <authorList>
            <person name="Harrop T.W.R."/>
            <person name="Guhlin J."/>
            <person name="McLaughlin G.M."/>
            <person name="Permina E."/>
            <person name="Stockwell P."/>
            <person name="Gilligan J."/>
            <person name="Le Lec M.F."/>
            <person name="Gruber M.A.M."/>
            <person name="Quinn O."/>
            <person name="Lovegrove M."/>
            <person name="Duncan E.J."/>
            <person name="Remnant E.J."/>
            <person name="Van Eeckhoven J."/>
            <person name="Graham B."/>
            <person name="Knapp R.A."/>
            <person name="Langford K.W."/>
            <person name="Kronenberg Z."/>
            <person name="Press M.O."/>
            <person name="Eacker S.M."/>
            <person name="Wilson-Rankin E.E."/>
            <person name="Purcell J."/>
            <person name="Lester P.J."/>
            <person name="Dearden P.K."/>
        </authorList>
    </citation>
    <scope>NUCLEOTIDE SEQUENCE</scope>
    <source>
        <strain evidence="1">Marl-1</strain>
    </source>
</reference>
<organism evidence="1 2">
    <name type="scientific">Vespula vulgaris</name>
    <name type="common">Yellow jacket</name>
    <name type="synonym">Wasp</name>
    <dbReference type="NCBI Taxonomy" id="7454"/>
    <lineage>
        <taxon>Eukaryota</taxon>
        <taxon>Metazoa</taxon>
        <taxon>Ecdysozoa</taxon>
        <taxon>Arthropoda</taxon>
        <taxon>Hexapoda</taxon>
        <taxon>Insecta</taxon>
        <taxon>Pterygota</taxon>
        <taxon>Neoptera</taxon>
        <taxon>Endopterygota</taxon>
        <taxon>Hymenoptera</taxon>
        <taxon>Apocrita</taxon>
        <taxon>Aculeata</taxon>
        <taxon>Vespoidea</taxon>
        <taxon>Vespidae</taxon>
        <taxon>Vespinae</taxon>
        <taxon>Vespula</taxon>
    </lineage>
</organism>
<sequence>MIHWWWVGGRWTSKFVLEHFRYPQTPIGGGIVGGGVTMVLYSRSGSVSSGDGGQQHCCRGANAITRCYTDKSRRANRPASSVTM</sequence>
<dbReference type="Proteomes" id="UP000614350">
    <property type="component" value="Unassembled WGS sequence"/>
</dbReference>
<name>A0A834N3T2_VESVU</name>
<dbReference type="EMBL" id="JACSEA010000008">
    <property type="protein sequence ID" value="KAF7394760.1"/>
    <property type="molecule type" value="Genomic_DNA"/>
</dbReference>
<accession>A0A834N3T2</accession>
<evidence type="ECO:0000313" key="2">
    <source>
        <dbReference type="Proteomes" id="UP000614350"/>
    </source>
</evidence>
<evidence type="ECO:0000313" key="1">
    <source>
        <dbReference type="EMBL" id="KAF7394760.1"/>
    </source>
</evidence>
<proteinExistence type="predicted"/>
<keyword evidence="2" id="KW-1185">Reference proteome</keyword>
<gene>
    <name evidence="1" type="ORF">HZH66_007934</name>
</gene>